<name>A0ACC0Y8T5_9ROSI</name>
<protein>
    <submittedName>
        <fullName evidence="1">Uncharacterized protein</fullName>
    </submittedName>
</protein>
<evidence type="ECO:0000313" key="1">
    <source>
        <dbReference type="EMBL" id="KAJ0030743.1"/>
    </source>
</evidence>
<dbReference type="Proteomes" id="UP001163603">
    <property type="component" value="Chromosome 8"/>
</dbReference>
<evidence type="ECO:0000313" key="2">
    <source>
        <dbReference type="Proteomes" id="UP001163603"/>
    </source>
</evidence>
<keyword evidence="2" id="KW-1185">Reference proteome</keyword>
<comment type="caution">
    <text evidence="1">The sequence shown here is derived from an EMBL/GenBank/DDBJ whole genome shotgun (WGS) entry which is preliminary data.</text>
</comment>
<proteinExistence type="predicted"/>
<gene>
    <name evidence="1" type="ORF">Pint_12412</name>
</gene>
<reference evidence="2" key="1">
    <citation type="journal article" date="2023" name="G3 (Bethesda)">
        <title>Genome assembly and association tests identify interacting loci associated with vigor, precocity, and sex in interspecific pistachio rootstocks.</title>
        <authorList>
            <person name="Palmer W."/>
            <person name="Jacygrad E."/>
            <person name="Sagayaradj S."/>
            <person name="Cavanaugh K."/>
            <person name="Han R."/>
            <person name="Bertier L."/>
            <person name="Beede B."/>
            <person name="Kafkas S."/>
            <person name="Golino D."/>
            <person name="Preece J."/>
            <person name="Michelmore R."/>
        </authorList>
    </citation>
    <scope>NUCLEOTIDE SEQUENCE [LARGE SCALE GENOMIC DNA]</scope>
</reference>
<organism evidence="1 2">
    <name type="scientific">Pistacia integerrima</name>
    <dbReference type="NCBI Taxonomy" id="434235"/>
    <lineage>
        <taxon>Eukaryota</taxon>
        <taxon>Viridiplantae</taxon>
        <taxon>Streptophyta</taxon>
        <taxon>Embryophyta</taxon>
        <taxon>Tracheophyta</taxon>
        <taxon>Spermatophyta</taxon>
        <taxon>Magnoliopsida</taxon>
        <taxon>eudicotyledons</taxon>
        <taxon>Gunneridae</taxon>
        <taxon>Pentapetalae</taxon>
        <taxon>rosids</taxon>
        <taxon>malvids</taxon>
        <taxon>Sapindales</taxon>
        <taxon>Anacardiaceae</taxon>
        <taxon>Pistacia</taxon>
    </lineage>
</organism>
<sequence>MGGKVSAALPAAFEYEQTTMWINPARLKLGHRIGTGPFGETWLAMLRRSMEDYDYYEDREVAVKMLHPVKGDHMRVLLDKLDDLFSKCQGVEGVCFLQGISVMNGKICLVMKSYEGSVGDKMARLDGGKLSLVNALRYIINLAQGILELHSKQILLLNLEPFNFLLDESDQAVVADVGIPYILLGITLPKSDLAHRIGTPNYMAPEQWQPEGRGTLSSKTDSWGFACSIVEMLTGVQPWCGKSVDEIYDAVVRKQEKPFIPSGLPISIENFLRGCFEYDFRSRPLMIDILRVFKRTLAIGYCMRLLQLAIFQNVVFEVLGSRIPAENSGSGYTERFLSKDYLQVGDDVRFRMRANTSKSQDLPEGIVLDLEHSTERDSFALVKLYGIVDPFRVRISSLERITFDLEAGKWVPTEELYKRHSPVGILHSIHRDGYEILWKGDSSELQMAESYSTGQYVRLKDNVLSPRFDWPRKMGGARATGRIFEVLPSGCLVVKFPGWLPFGSKIFLADPAEVEAVTSIDHWVVKLLLIVLLIGSGLFIAKKMGWYSWAPGWLPPLVANIFFKDGVTVSTAR</sequence>
<accession>A0ACC0Y8T5</accession>
<dbReference type="EMBL" id="CM047743">
    <property type="protein sequence ID" value="KAJ0030743.1"/>
    <property type="molecule type" value="Genomic_DNA"/>
</dbReference>